<organism evidence="2 3">
    <name type="scientific">Elysia crispata</name>
    <name type="common">lettuce slug</name>
    <dbReference type="NCBI Taxonomy" id="231223"/>
    <lineage>
        <taxon>Eukaryota</taxon>
        <taxon>Metazoa</taxon>
        <taxon>Spiralia</taxon>
        <taxon>Lophotrochozoa</taxon>
        <taxon>Mollusca</taxon>
        <taxon>Gastropoda</taxon>
        <taxon>Heterobranchia</taxon>
        <taxon>Euthyneura</taxon>
        <taxon>Panpulmonata</taxon>
        <taxon>Sacoglossa</taxon>
        <taxon>Placobranchoidea</taxon>
        <taxon>Plakobranchidae</taxon>
        <taxon>Elysia</taxon>
    </lineage>
</organism>
<sequence>MSIQTVQGIFGLVRKGSIRQRKIIQEERLSWELLSKTLLPRRPAVAPEALGFTHRNQKHRGSTSRPLANQDWSAGIGVAMKAYRLHWGEAVVAGASYPIDDSSTSKVRKSQRRGL</sequence>
<evidence type="ECO:0000256" key="1">
    <source>
        <dbReference type="SAM" id="MobiDB-lite"/>
    </source>
</evidence>
<evidence type="ECO:0000313" key="2">
    <source>
        <dbReference type="EMBL" id="KAK3796697.1"/>
    </source>
</evidence>
<dbReference type="AlphaFoldDB" id="A0AAE1E7D7"/>
<gene>
    <name evidence="2" type="ORF">RRG08_037463</name>
</gene>
<protein>
    <submittedName>
        <fullName evidence="2">Uncharacterized protein</fullName>
    </submittedName>
</protein>
<comment type="caution">
    <text evidence="2">The sequence shown here is derived from an EMBL/GenBank/DDBJ whole genome shotgun (WGS) entry which is preliminary data.</text>
</comment>
<dbReference type="EMBL" id="JAWDGP010000851">
    <property type="protein sequence ID" value="KAK3796697.1"/>
    <property type="molecule type" value="Genomic_DNA"/>
</dbReference>
<feature type="region of interest" description="Disordered" evidence="1">
    <location>
        <begin position="49"/>
        <end position="68"/>
    </location>
</feature>
<proteinExistence type="predicted"/>
<accession>A0AAE1E7D7</accession>
<reference evidence="2" key="1">
    <citation type="journal article" date="2023" name="G3 (Bethesda)">
        <title>A reference genome for the long-term kleptoplast-retaining sea slug Elysia crispata morphotype clarki.</title>
        <authorList>
            <person name="Eastman K.E."/>
            <person name="Pendleton A.L."/>
            <person name="Shaikh M.A."/>
            <person name="Suttiyut T."/>
            <person name="Ogas R."/>
            <person name="Tomko P."/>
            <person name="Gavelis G."/>
            <person name="Widhalm J.R."/>
            <person name="Wisecaver J.H."/>
        </authorList>
    </citation>
    <scope>NUCLEOTIDE SEQUENCE</scope>
    <source>
        <strain evidence="2">ECLA1</strain>
    </source>
</reference>
<evidence type="ECO:0000313" key="3">
    <source>
        <dbReference type="Proteomes" id="UP001283361"/>
    </source>
</evidence>
<keyword evidence="3" id="KW-1185">Reference proteome</keyword>
<dbReference type="Proteomes" id="UP001283361">
    <property type="component" value="Unassembled WGS sequence"/>
</dbReference>
<name>A0AAE1E7D7_9GAST</name>